<evidence type="ECO:0000313" key="2">
    <source>
        <dbReference type="Proteomes" id="UP000095431"/>
    </source>
</evidence>
<reference evidence="1 2" key="1">
    <citation type="submission" date="2015-09" db="EMBL/GenBank/DDBJ databases">
        <authorList>
            <consortium name="Pathogen Informatics"/>
        </authorList>
    </citation>
    <scope>NUCLEOTIDE SEQUENCE [LARGE SCALE GENOMIC DNA]</scope>
    <source>
        <strain evidence="1 2">2789STDY5834863</strain>
    </source>
</reference>
<dbReference type="EMBL" id="CYZN01000011">
    <property type="protein sequence ID" value="CUO10406.1"/>
    <property type="molecule type" value="Genomic_DNA"/>
</dbReference>
<organism evidence="1 2">
    <name type="scientific">Blautia wexlerae</name>
    <dbReference type="NCBI Taxonomy" id="418240"/>
    <lineage>
        <taxon>Bacteria</taxon>
        <taxon>Bacillati</taxon>
        <taxon>Bacillota</taxon>
        <taxon>Clostridia</taxon>
        <taxon>Lachnospirales</taxon>
        <taxon>Lachnospiraceae</taxon>
        <taxon>Blautia</taxon>
    </lineage>
</organism>
<sequence>MERTCVPIPSSDINAIMHLEICAPENKNNLKGLIRSVMV</sequence>
<dbReference type="AlphaFoldDB" id="A0A174CFY6"/>
<evidence type="ECO:0000313" key="1">
    <source>
        <dbReference type="EMBL" id="CUO10406.1"/>
    </source>
</evidence>
<gene>
    <name evidence="1" type="ORF">ERS852478_01853</name>
</gene>
<protein>
    <submittedName>
        <fullName evidence="1">Uncharacterized protein</fullName>
    </submittedName>
</protein>
<name>A0A174CFY6_9FIRM</name>
<accession>A0A174CFY6</accession>
<dbReference type="Proteomes" id="UP000095431">
    <property type="component" value="Unassembled WGS sequence"/>
</dbReference>
<proteinExistence type="predicted"/>